<dbReference type="PANTHER" id="PTHR45138:SF9">
    <property type="entry name" value="DIGUANYLATE CYCLASE DGCM-RELATED"/>
    <property type="match status" value="1"/>
</dbReference>
<dbReference type="InterPro" id="IPR000160">
    <property type="entry name" value="GGDEF_dom"/>
</dbReference>
<evidence type="ECO:0000259" key="5">
    <source>
        <dbReference type="PROSITE" id="PS50887"/>
    </source>
</evidence>
<dbReference type="PANTHER" id="PTHR45138">
    <property type="entry name" value="REGULATORY COMPONENTS OF SENSORY TRANSDUCTION SYSTEM"/>
    <property type="match status" value="1"/>
</dbReference>
<keyword evidence="4" id="KW-0812">Transmembrane</keyword>
<feature type="transmembrane region" description="Helical" evidence="4">
    <location>
        <begin position="82"/>
        <end position="102"/>
    </location>
</feature>
<feature type="transmembrane region" description="Helical" evidence="4">
    <location>
        <begin position="27"/>
        <end position="45"/>
    </location>
</feature>
<gene>
    <name evidence="6" type="ORF">BX591_105122</name>
</gene>
<keyword evidence="3" id="KW-0175">Coiled coil</keyword>
<dbReference type="FunFam" id="3.30.70.270:FF:000001">
    <property type="entry name" value="Diguanylate cyclase domain protein"/>
    <property type="match status" value="1"/>
</dbReference>
<comment type="caution">
    <text evidence="6">The sequence shown here is derived from an EMBL/GenBank/DDBJ whole genome shotgun (WGS) entry which is preliminary data.</text>
</comment>
<keyword evidence="4" id="KW-0472">Membrane</keyword>
<feature type="transmembrane region" description="Helical" evidence="4">
    <location>
        <begin position="280"/>
        <end position="299"/>
    </location>
</feature>
<dbReference type="EC" id="2.7.7.65" evidence="1"/>
<feature type="transmembrane region" description="Helical" evidence="4">
    <location>
        <begin position="145"/>
        <end position="169"/>
    </location>
</feature>
<feature type="transmembrane region" description="Helical" evidence="4">
    <location>
        <begin position="305"/>
        <end position="322"/>
    </location>
</feature>
<feature type="transmembrane region" description="Helical" evidence="4">
    <location>
        <begin position="51"/>
        <end position="70"/>
    </location>
</feature>
<keyword evidence="4" id="KW-1133">Transmembrane helix</keyword>
<dbReference type="GO" id="GO:0052621">
    <property type="term" value="F:diguanylate cyclase activity"/>
    <property type="evidence" value="ECO:0007669"/>
    <property type="project" value="UniProtKB-EC"/>
</dbReference>
<dbReference type="GO" id="GO:1902201">
    <property type="term" value="P:negative regulation of bacterial-type flagellum-dependent cell motility"/>
    <property type="evidence" value="ECO:0007669"/>
    <property type="project" value="TreeGrafter"/>
</dbReference>
<evidence type="ECO:0000313" key="7">
    <source>
        <dbReference type="Proteomes" id="UP000248918"/>
    </source>
</evidence>
<dbReference type="GO" id="GO:0005886">
    <property type="term" value="C:plasma membrane"/>
    <property type="evidence" value="ECO:0007669"/>
    <property type="project" value="TreeGrafter"/>
</dbReference>
<comment type="catalytic activity">
    <reaction evidence="2">
        <text>2 GTP = 3',3'-c-di-GMP + 2 diphosphate</text>
        <dbReference type="Rhea" id="RHEA:24898"/>
        <dbReference type="ChEBI" id="CHEBI:33019"/>
        <dbReference type="ChEBI" id="CHEBI:37565"/>
        <dbReference type="ChEBI" id="CHEBI:58805"/>
        <dbReference type="EC" id="2.7.7.65"/>
    </reaction>
</comment>
<dbReference type="OrthoDB" id="9803824at2"/>
<protein>
    <recommendedName>
        <fullName evidence="1">diguanylate cyclase</fullName>
        <ecNumber evidence="1">2.7.7.65</ecNumber>
    </recommendedName>
</protein>
<dbReference type="Gene3D" id="3.30.70.270">
    <property type="match status" value="1"/>
</dbReference>
<dbReference type="Pfam" id="PF00990">
    <property type="entry name" value="GGDEF"/>
    <property type="match status" value="1"/>
</dbReference>
<feature type="transmembrane region" description="Helical" evidence="4">
    <location>
        <begin position="114"/>
        <end position="133"/>
    </location>
</feature>
<evidence type="ECO:0000313" key="6">
    <source>
        <dbReference type="EMBL" id="RAS35403.1"/>
    </source>
</evidence>
<dbReference type="NCBIfam" id="TIGR00254">
    <property type="entry name" value="GGDEF"/>
    <property type="match status" value="1"/>
</dbReference>
<evidence type="ECO:0000256" key="1">
    <source>
        <dbReference type="ARBA" id="ARBA00012528"/>
    </source>
</evidence>
<feature type="transmembrane region" description="Helical" evidence="4">
    <location>
        <begin position="181"/>
        <end position="203"/>
    </location>
</feature>
<dbReference type="Proteomes" id="UP000248918">
    <property type="component" value="Unassembled WGS sequence"/>
</dbReference>
<dbReference type="InterPro" id="IPR029787">
    <property type="entry name" value="Nucleotide_cyclase"/>
</dbReference>
<evidence type="ECO:0000256" key="4">
    <source>
        <dbReference type="SAM" id="Phobius"/>
    </source>
</evidence>
<accession>A0A329CKN6</accession>
<dbReference type="AlphaFoldDB" id="A0A329CKN6"/>
<dbReference type="SMART" id="SM00267">
    <property type="entry name" value="GGDEF"/>
    <property type="match status" value="1"/>
</dbReference>
<reference evidence="6 7" key="1">
    <citation type="submission" date="2018-06" db="EMBL/GenBank/DDBJ databases">
        <title>Genomic Encyclopedia of Type Strains, Phase III (KMG-III): the genomes of soil and plant-associated and newly described type strains.</title>
        <authorList>
            <person name="Whitman W."/>
        </authorList>
    </citation>
    <scope>NUCLEOTIDE SEQUENCE [LARGE SCALE GENOMIC DNA]</scope>
    <source>
        <strain evidence="6 7">LMG 23644</strain>
    </source>
</reference>
<proteinExistence type="predicted"/>
<dbReference type="InterPro" id="IPR050469">
    <property type="entry name" value="Diguanylate_Cyclase"/>
</dbReference>
<feature type="domain" description="GGDEF" evidence="5">
    <location>
        <begin position="378"/>
        <end position="514"/>
    </location>
</feature>
<dbReference type="InterPro" id="IPR043128">
    <property type="entry name" value="Rev_trsase/Diguanyl_cyclase"/>
</dbReference>
<feature type="transmembrane region" description="Helical" evidence="4">
    <location>
        <begin position="215"/>
        <end position="233"/>
    </location>
</feature>
<evidence type="ECO:0000256" key="2">
    <source>
        <dbReference type="ARBA" id="ARBA00034247"/>
    </source>
</evidence>
<sequence>MGSRCFSSRVSRLGGHVLRHLPTSIRLAPFALCFVGAHALCLLMLPSRSTLLSYPFLIAAPSLALAACWWRARAEVHALRMPWVLLGIGLFLWILGIALSAWEDIFQRMPESFAWFSDFSYFLYAVPILLAIASVSNGQRIPFFVWMDGIQAVVTAYLAYITIFSVVPFSGHALAPISAPVLVLTYDIENGLLAVAATLRLLVQPRNAGRRFYEILCGYLWVYALVAALYNHWAAVSDGHALMDVIVDIPFLLLSVACLTRPANTADADTAEWQRPLAVIIENVSPIFYTLALLALSIVLMREHFYVGTVGIFTALVVYTIRTTTLQSRLVRTQQELRDARDRLEKIALTDALTNAANRRCFDQTLALEWSRAARTQRPLGVLLIDIDYFKKLNDRYGHPVGDKCLAAVAGALQAALPRGGDLLARYGGEEFAAILPATDEDGARRVAAKMLSAIQALRIRNETPLGDFVTVSIGVAVSESAGVGSAHQIVEAADQALYRAKNAGRNRIEAFVPRDYQGSGSI</sequence>
<name>A0A329CKN6_9BURK</name>
<dbReference type="PROSITE" id="PS50887">
    <property type="entry name" value="GGDEF"/>
    <property type="match status" value="1"/>
</dbReference>
<feature type="coiled-coil region" evidence="3">
    <location>
        <begin position="323"/>
        <end position="350"/>
    </location>
</feature>
<dbReference type="GO" id="GO:0043709">
    <property type="term" value="P:cell adhesion involved in single-species biofilm formation"/>
    <property type="evidence" value="ECO:0007669"/>
    <property type="project" value="TreeGrafter"/>
</dbReference>
<dbReference type="EMBL" id="QLTK01000005">
    <property type="protein sequence ID" value="RAS35403.1"/>
    <property type="molecule type" value="Genomic_DNA"/>
</dbReference>
<organism evidence="6 7">
    <name type="scientific">Paraburkholderia bryophila</name>
    <dbReference type="NCBI Taxonomy" id="420952"/>
    <lineage>
        <taxon>Bacteria</taxon>
        <taxon>Pseudomonadati</taxon>
        <taxon>Pseudomonadota</taxon>
        <taxon>Betaproteobacteria</taxon>
        <taxon>Burkholderiales</taxon>
        <taxon>Burkholderiaceae</taxon>
        <taxon>Paraburkholderia</taxon>
    </lineage>
</organism>
<dbReference type="CDD" id="cd01949">
    <property type="entry name" value="GGDEF"/>
    <property type="match status" value="1"/>
</dbReference>
<evidence type="ECO:0000256" key="3">
    <source>
        <dbReference type="SAM" id="Coils"/>
    </source>
</evidence>
<dbReference type="SUPFAM" id="SSF55073">
    <property type="entry name" value="Nucleotide cyclase"/>
    <property type="match status" value="1"/>
</dbReference>